<feature type="region of interest" description="Disordered" evidence="1">
    <location>
        <begin position="57"/>
        <end position="83"/>
    </location>
</feature>
<accession>A0A147BCZ8</accession>
<feature type="compositionally biased region" description="Basic and acidic residues" evidence="1">
    <location>
        <begin position="57"/>
        <end position="66"/>
    </location>
</feature>
<protein>
    <submittedName>
        <fullName evidence="2">Putative secreted protein</fullName>
    </submittedName>
</protein>
<evidence type="ECO:0000256" key="1">
    <source>
        <dbReference type="SAM" id="MobiDB-lite"/>
    </source>
</evidence>
<reference evidence="2" key="1">
    <citation type="journal article" date="2018" name="PLoS Negl. Trop. Dis.">
        <title>Sialome diversity of ticks revealed by RNAseq of single tick salivary glands.</title>
        <authorList>
            <person name="Perner J."/>
            <person name="Kropackova S."/>
            <person name="Kopacek P."/>
            <person name="Ribeiro J.M."/>
        </authorList>
    </citation>
    <scope>NUCLEOTIDE SEQUENCE</scope>
    <source>
        <strain evidence="2">Siblings of single egg batch collected in Ceske Budejovice</strain>
        <tissue evidence="2">Salivary glands</tissue>
    </source>
</reference>
<organism evidence="2">
    <name type="scientific">Ixodes ricinus</name>
    <name type="common">Common tick</name>
    <name type="synonym">Acarus ricinus</name>
    <dbReference type="NCBI Taxonomy" id="34613"/>
    <lineage>
        <taxon>Eukaryota</taxon>
        <taxon>Metazoa</taxon>
        <taxon>Ecdysozoa</taxon>
        <taxon>Arthropoda</taxon>
        <taxon>Chelicerata</taxon>
        <taxon>Arachnida</taxon>
        <taxon>Acari</taxon>
        <taxon>Parasitiformes</taxon>
        <taxon>Ixodida</taxon>
        <taxon>Ixodoidea</taxon>
        <taxon>Ixodidae</taxon>
        <taxon>Ixodinae</taxon>
        <taxon>Ixodes</taxon>
    </lineage>
</organism>
<dbReference type="AlphaFoldDB" id="A0A147BCZ8"/>
<proteinExistence type="predicted"/>
<name>A0A147BCZ8_IXORI</name>
<evidence type="ECO:0000313" key="2">
    <source>
        <dbReference type="EMBL" id="JAR88225.1"/>
    </source>
</evidence>
<sequence length="161" mass="18100">MRAVVLGLLASSCRFQISVGFSKDLRYPRLELPCVISVGWPRVVHPITRRQHAVHGIRELSPEGKHGRGKTRRSVDRGSQSKPNLREIGVPILVSLRTSREHWLEVAVDTLGHIRLGVVRRGPIVLNAKGCTGVHEYLRREDAGVVSYQSLRIPEAREHLQ</sequence>
<dbReference type="EMBL" id="GEGO01007179">
    <property type="protein sequence ID" value="JAR88225.1"/>
    <property type="molecule type" value="Transcribed_RNA"/>
</dbReference>